<evidence type="ECO:0000313" key="9">
    <source>
        <dbReference type="Proteomes" id="UP000323166"/>
    </source>
</evidence>
<keyword evidence="4 5" id="KW-0067">ATP-binding</keyword>
<comment type="function">
    <text evidence="5">Catalyzes the specific phosphorylation of arginine residues in proteins.</text>
</comment>
<dbReference type="PANTHER" id="PTHR11547">
    <property type="entry name" value="ARGININE OR CREATINE KINASE"/>
    <property type="match status" value="1"/>
</dbReference>
<dbReference type="RefSeq" id="WP_166512278.1">
    <property type="nucleotide sequence ID" value="NZ_VNHM01000013.1"/>
</dbReference>
<evidence type="ECO:0000313" key="8">
    <source>
        <dbReference type="EMBL" id="TYO94643.1"/>
    </source>
</evidence>
<dbReference type="Proteomes" id="UP000323166">
    <property type="component" value="Unassembled WGS sequence"/>
</dbReference>
<dbReference type="Pfam" id="PF00217">
    <property type="entry name" value="ATP-gua_Ptrans"/>
    <property type="match status" value="1"/>
</dbReference>
<keyword evidence="9" id="KW-1185">Reference proteome</keyword>
<dbReference type="InterPro" id="IPR022414">
    <property type="entry name" value="ATP-guanido_PTrfase_cat"/>
</dbReference>
<comment type="activity regulation">
    <text evidence="5">Appears to be allosterically activated by the binding of pArg-containing polypeptides to the pArg-binding pocket localized in the C-terminal domain of McsB.</text>
</comment>
<dbReference type="GO" id="GO:0005615">
    <property type="term" value="C:extracellular space"/>
    <property type="evidence" value="ECO:0007669"/>
    <property type="project" value="TreeGrafter"/>
</dbReference>
<feature type="domain" description="Phosphagen kinase C-terminal" evidence="7">
    <location>
        <begin position="24"/>
        <end position="256"/>
    </location>
</feature>
<accession>A0A5S4ZPN9</accession>
<dbReference type="GO" id="GO:0005524">
    <property type="term" value="F:ATP binding"/>
    <property type="evidence" value="ECO:0007669"/>
    <property type="project" value="UniProtKB-UniRule"/>
</dbReference>
<evidence type="ECO:0000259" key="7">
    <source>
        <dbReference type="PROSITE" id="PS51510"/>
    </source>
</evidence>
<dbReference type="GO" id="GO:0046314">
    <property type="term" value="P:phosphocreatine biosynthetic process"/>
    <property type="evidence" value="ECO:0007669"/>
    <property type="project" value="InterPro"/>
</dbReference>
<evidence type="ECO:0000256" key="5">
    <source>
        <dbReference type="HAMAP-Rule" id="MF_00602"/>
    </source>
</evidence>
<keyword evidence="2 5" id="KW-0547">Nucleotide-binding</keyword>
<feature type="binding site" evidence="5 6">
    <location>
        <position position="127"/>
    </location>
    <ligand>
        <name>ATP</name>
        <dbReference type="ChEBI" id="CHEBI:30616"/>
    </ligand>
</feature>
<proteinExistence type="inferred from homology"/>
<dbReference type="Gene3D" id="3.30.590.10">
    <property type="entry name" value="Glutamine synthetase/guanido kinase, catalytic domain"/>
    <property type="match status" value="1"/>
</dbReference>
<comment type="caution">
    <text evidence="8">The sequence shown here is derived from an EMBL/GenBank/DDBJ whole genome shotgun (WGS) entry which is preliminary data.</text>
</comment>
<dbReference type="EC" id="2.7.14.1" evidence="5"/>
<gene>
    <name evidence="5" type="primary">mcsB</name>
    <name evidence="8" type="ORF">LX24_02304</name>
</gene>
<sequence length="355" mass="39268">MGIKETVNNARSGWMLGGGPDGDILISSRIRVARNLKGYAFPHLLDNEKAGQVIHAVQLAMENQAVKSRAGNLEMIRMSELTPVERQILVEKHLISPNLLEGHEKKAVALRDDEVISIMINEEDHLRVQCLLPGLQLEKAWELVNQVDDGLEHTLDYAFSEKFGYLTACPTNTGTGMRASVMMHLPGLVLVDQVGAVLTTVSKLGFTVRGLYGEGTEALGNLFQLSNQVTMGHAEEDIITSLNSVTGQVLAQEREARKALLQQRRDQLEDKVGRSYGILKHAHMISSEEAMRRLSDVRLGVDLQLITGPAPAQLTELMVMTRPAYLAKQRNSDLNPLERDILRAQTIRNKLNQGG</sequence>
<dbReference type="HAMAP" id="MF_00602">
    <property type="entry name" value="Prot_Arg_kinase"/>
    <property type="match status" value="1"/>
</dbReference>
<dbReference type="InterPro" id="IPR014746">
    <property type="entry name" value="Gln_synth/guanido_kin_cat_dom"/>
</dbReference>
<evidence type="ECO:0000256" key="1">
    <source>
        <dbReference type="ARBA" id="ARBA00022679"/>
    </source>
</evidence>
<comment type="catalytic activity">
    <reaction evidence="5">
        <text>L-arginyl-[protein] + ATP = N(omega)-phospho-L-arginyl-[protein] + ADP + H(+)</text>
        <dbReference type="Rhea" id="RHEA:43384"/>
        <dbReference type="Rhea" id="RHEA-COMP:10532"/>
        <dbReference type="Rhea" id="RHEA-COMP:10533"/>
        <dbReference type="ChEBI" id="CHEBI:15378"/>
        <dbReference type="ChEBI" id="CHEBI:29965"/>
        <dbReference type="ChEBI" id="CHEBI:30616"/>
        <dbReference type="ChEBI" id="CHEBI:83226"/>
        <dbReference type="ChEBI" id="CHEBI:456216"/>
        <dbReference type="EC" id="2.7.14.1"/>
    </reaction>
</comment>
<dbReference type="SUPFAM" id="SSF55931">
    <property type="entry name" value="Glutamine synthetase/guanido kinase"/>
    <property type="match status" value="1"/>
</dbReference>
<keyword evidence="5" id="KW-0021">Allosteric enzyme</keyword>
<evidence type="ECO:0000256" key="6">
    <source>
        <dbReference type="PROSITE-ProRule" id="PRU00843"/>
    </source>
</evidence>
<feature type="binding site" evidence="5 6">
    <location>
        <begin position="27"/>
        <end position="31"/>
    </location>
    <ligand>
        <name>ATP</name>
        <dbReference type="ChEBI" id="CHEBI:30616"/>
    </ligand>
</feature>
<feature type="binding site" evidence="5 6">
    <location>
        <position position="93"/>
    </location>
    <ligand>
        <name>ATP</name>
        <dbReference type="ChEBI" id="CHEBI:30616"/>
    </ligand>
</feature>
<feature type="short sequence motif" description="RDXXRA motif of the pArg binding pocket involved in allosteric regulation" evidence="5">
    <location>
        <begin position="339"/>
        <end position="344"/>
    </location>
</feature>
<dbReference type="CDD" id="cd07930">
    <property type="entry name" value="bacterial_phosphagen_kinase"/>
    <property type="match status" value="1"/>
</dbReference>
<dbReference type="GO" id="GO:1990424">
    <property type="term" value="F:protein arginine kinase activity"/>
    <property type="evidence" value="ECO:0007669"/>
    <property type="project" value="UniProtKB-EC"/>
</dbReference>
<comment type="similarity">
    <text evidence="5 6">Belongs to the ATP:guanido phosphotransferase family.</text>
</comment>
<feature type="binding site" evidence="5 6">
    <location>
        <begin position="178"/>
        <end position="182"/>
    </location>
    <ligand>
        <name>ATP</name>
        <dbReference type="ChEBI" id="CHEBI:30616"/>
    </ligand>
</feature>
<dbReference type="GO" id="GO:0004111">
    <property type="term" value="F:creatine kinase activity"/>
    <property type="evidence" value="ECO:0007669"/>
    <property type="project" value="InterPro"/>
</dbReference>
<dbReference type="EMBL" id="VNHM01000013">
    <property type="protein sequence ID" value="TYO94643.1"/>
    <property type="molecule type" value="Genomic_DNA"/>
</dbReference>
<reference evidence="8 9" key="1">
    <citation type="submission" date="2019-07" db="EMBL/GenBank/DDBJ databases">
        <title>Genomic Encyclopedia of Type Strains, Phase I: the one thousand microbial genomes (KMG-I) project.</title>
        <authorList>
            <person name="Kyrpides N."/>
        </authorList>
    </citation>
    <scope>NUCLEOTIDE SEQUENCE [LARGE SCALE GENOMIC DNA]</scope>
    <source>
        <strain evidence="8 9">DSM 6562</strain>
    </source>
</reference>
<protein>
    <recommendedName>
        <fullName evidence="5">Protein-arginine kinase</fullName>
        <ecNumber evidence="5">2.7.14.1</ecNumber>
    </recommendedName>
</protein>
<organism evidence="8 9">
    <name type="scientific">Desulfallas thermosapovorans DSM 6562</name>
    <dbReference type="NCBI Taxonomy" id="1121431"/>
    <lineage>
        <taxon>Bacteria</taxon>
        <taxon>Bacillati</taxon>
        <taxon>Bacillota</taxon>
        <taxon>Clostridia</taxon>
        <taxon>Eubacteriales</taxon>
        <taxon>Desulfallaceae</taxon>
        <taxon>Desulfallas</taxon>
    </lineage>
</organism>
<name>A0A5S4ZPN9_9FIRM</name>
<dbReference type="NCBIfam" id="NF002194">
    <property type="entry name" value="PRK01059.1-4"/>
    <property type="match status" value="1"/>
</dbReference>
<keyword evidence="3 5" id="KW-0418">Kinase</keyword>
<evidence type="ECO:0000256" key="2">
    <source>
        <dbReference type="ARBA" id="ARBA00022741"/>
    </source>
</evidence>
<dbReference type="InterPro" id="IPR023660">
    <property type="entry name" value="Arg_Kinase"/>
</dbReference>
<evidence type="ECO:0000256" key="4">
    <source>
        <dbReference type="ARBA" id="ARBA00022840"/>
    </source>
</evidence>
<feature type="binding site" evidence="5 6">
    <location>
        <begin position="209"/>
        <end position="214"/>
    </location>
    <ligand>
        <name>ATP</name>
        <dbReference type="ChEBI" id="CHEBI:30616"/>
    </ligand>
</feature>
<dbReference type="AlphaFoldDB" id="A0A5S4ZPN9"/>
<keyword evidence="1 5" id="KW-0808">Transferase</keyword>
<dbReference type="PANTHER" id="PTHR11547:SF38">
    <property type="entry name" value="ARGININE KINASE 1-RELATED"/>
    <property type="match status" value="1"/>
</dbReference>
<dbReference type="InterPro" id="IPR000749">
    <property type="entry name" value="ATP-guanido_PTrfase"/>
</dbReference>
<dbReference type="PROSITE" id="PS51510">
    <property type="entry name" value="PHOSPHAGEN_KINASE_C"/>
    <property type="match status" value="1"/>
</dbReference>
<evidence type="ECO:0000256" key="3">
    <source>
        <dbReference type="ARBA" id="ARBA00022777"/>
    </source>
</evidence>